<dbReference type="AlphaFoldDB" id="A0A8F5BLZ0"/>
<evidence type="ECO:0000313" key="2">
    <source>
        <dbReference type="Proteomes" id="UP000694018"/>
    </source>
</evidence>
<dbReference type="EMBL" id="CP077717">
    <property type="protein sequence ID" value="QXJ27717.1"/>
    <property type="molecule type" value="Genomic_DNA"/>
</dbReference>
<dbReference type="Proteomes" id="UP000694018">
    <property type="component" value="Chromosome"/>
</dbReference>
<evidence type="ECO:0000313" key="1">
    <source>
        <dbReference type="EMBL" id="QXJ27717.1"/>
    </source>
</evidence>
<name>A0A8F5BLZ0_SACSH</name>
<organism evidence="1 2">
    <name type="scientific">Saccharolobus shibatae (strain ATCC 51178 / DSM 5389 / JCM 8931 / NBRC 15437 / B12)</name>
    <name type="common">Sulfolobus shibatae</name>
    <dbReference type="NCBI Taxonomy" id="523848"/>
    <lineage>
        <taxon>Archaea</taxon>
        <taxon>Thermoproteota</taxon>
        <taxon>Thermoprotei</taxon>
        <taxon>Sulfolobales</taxon>
        <taxon>Sulfolobaceae</taxon>
        <taxon>Saccharolobus</taxon>
    </lineage>
</organism>
<accession>A0A8F5BLZ0</accession>
<proteinExistence type="predicted"/>
<gene>
    <name evidence="1" type="ORF">J5U23_00584</name>
</gene>
<dbReference type="KEGG" id="sshi:J5U23_00584"/>
<sequence length="62" mass="7086">MIKRFTFPSLSKVVNKLVTEVKNLVDKRPIIIKTTLSTEVYSTKNLKTVILLNLVFSIAKHL</sequence>
<protein>
    <submittedName>
        <fullName evidence="1">Uncharacterized protein</fullName>
    </submittedName>
</protein>
<reference evidence="1" key="1">
    <citation type="journal article" date="2021" name="Environ. Microbiol.">
        <title>New insights into the diversity and evolution of the archaeal mobilome from three complete genomes of Saccharolobus shibatae.</title>
        <authorList>
            <person name="Medvedeva S."/>
            <person name="Brandt D."/>
            <person name="Cvirkaite-Krupovic V."/>
            <person name="Liu Y."/>
            <person name="Severinov K."/>
            <person name="Ishino S."/>
            <person name="Ishino Y."/>
            <person name="Prangishvili D."/>
            <person name="Kalinowski J."/>
            <person name="Krupovic M."/>
        </authorList>
    </citation>
    <scope>NUCLEOTIDE SEQUENCE</scope>
    <source>
        <strain evidence="1">B12</strain>
    </source>
</reference>